<protein>
    <submittedName>
        <fullName evidence="1">Piwi domain-containing protein</fullName>
    </submittedName>
</protein>
<organism evidence="1 2">
    <name type="scientific">Irpex rosettiformis</name>
    <dbReference type="NCBI Taxonomy" id="378272"/>
    <lineage>
        <taxon>Eukaryota</taxon>
        <taxon>Fungi</taxon>
        <taxon>Dikarya</taxon>
        <taxon>Basidiomycota</taxon>
        <taxon>Agaricomycotina</taxon>
        <taxon>Agaricomycetes</taxon>
        <taxon>Polyporales</taxon>
        <taxon>Irpicaceae</taxon>
        <taxon>Irpex</taxon>
    </lineage>
</organism>
<dbReference type="EMBL" id="MU274901">
    <property type="protein sequence ID" value="KAI0094028.1"/>
    <property type="molecule type" value="Genomic_DNA"/>
</dbReference>
<dbReference type="Proteomes" id="UP001055072">
    <property type="component" value="Unassembled WGS sequence"/>
</dbReference>
<comment type="caution">
    <text evidence="1">The sequence shown here is derived from an EMBL/GenBank/DDBJ whole genome shotgun (WGS) entry which is preliminary data.</text>
</comment>
<gene>
    <name evidence="1" type="ORF">BDY19DRAFT_920339</name>
</gene>
<keyword evidence="2" id="KW-1185">Reference proteome</keyword>
<proteinExistence type="predicted"/>
<accession>A0ACB8UIE5</accession>
<reference evidence="1" key="1">
    <citation type="journal article" date="2021" name="Environ. Microbiol.">
        <title>Gene family expansions and transcriptome signatures uncover fungal adaptations to wood decay.</title>
        <authorList>
            <person name="Hage H."/>
            <person name="Miyauchi S."/>
            <person name="Viragh M."/>
            <person name="Drula E."/>
            <person name="Min B."/>
            <person name="Chaduli D."/>
            <person name="Navarro D."/>
            <person name="Favel A."/>
            <person name="Norest M."/>
            <person name="Lesage-Meessen L."/>
            <person name="Balint B."/>
            <person name="Merenyi Z."/>
            <person name="de Eugenio L."/>
            <person name="Morin E."/>
            <person name="Martinez A.T."/>
            <person name="Baldrian P."/>
            <person name="Stursova M."/>
            <person name="Martinez M.J."/>
            <person name="Novotny C."/>
            <person name="Magnuson J.K."/>
            <person name="Spatafora J.W."/>
            <person name="Maurice S."/>
            <person name="Pangilinan J."/>
            <person name="Andreopoulos W."/>
            <person name="LaButti K."/>
            <person name="Hundley H."/>
            <person name="Na H."/>
            <person name="Kuo A."/>
            <person name="Barry K."/>
            <person name="Lipzen A."/>
            <person name="Henrissat B."/>
            <person name="Riley R."/>
            <person name="Ahrendt S."/>
            <person name="Nagy L.G."/>
            <person name="Grigoriev I.V."/>
            <person name="Martin F."/>
            <person name="Rosso M.N."/>
        </authorList>
    </citation>
    <scope>NUCLEOTIDE SEQUENCE</scope>
    <source>
        <strain evidence="1">CBS 384.51</strain>
    </source>
</reference>
<name>A0ACB8UIE5_9APHY</name>
<evidence type="ECO:0000313" key="1">
    <source>
        <dbReference type="EMBL" id="KAI0094028.1"/>
    </source>
</evidence>
<evidence type="ECO:0000313" key="2">
    <source>
        <dbReference type="Proteomes" id="UP001055072"/>
    </source>
</evidence>
<sequence length="777" mass="86589">MEVVQKLVRCPVVVQQVSGSPPKVVPPGPRCRAIIEQMQDADPALFSPRAISDGGKLLYWTRRIESQTFNVNMSRNPNSQFGKFMVQVTLVATIQPSDIAKLQTASGAQSTAANAVATNLLQLLISQAPNIQHNFALHSKSFYISGSPRNRDLPSGGLQAWTGFFQSIKPVLNNILINVDTTTAAVYKPGDLLSNAMEVLGCKDYRRFVDLCANNQQAWSKLRKFYKNVIVEAHPSKKGKISELILEGGNYQFMKDSETKTVAEYFELHHHRPIRWPKAFGVRIGKDAVYPAEVCKIISGQIYKKKLDPDDVAKFLESSVMKPPERLAAIERAVRNDLRYNDSHYMQEAGITVNHTALQITARQLEAPNVLYAGSGPMNVSGGAWNVMNKRFQRPAKILAYAVVCFDSRPNSQNHTQNLVDQLVKNLVKLGVLFFRPKPVHMSFGNQGNVRGSLDEAALDGARELRQMADCPVAPNERQVTFVLVILPQNAAVLRKEVKQWSDCIRGIATQCVRQGKYEKSNDQYCNNLALKINAKCGGTNSFMRSSAATTLIKDSMIVGCDVTHPSPGVTARPSVSSLIASIDPEATRYNAFLSVQEPRRELIGDIRGMMQGAFMDYQKFRSALPNTLVVFRDGVSEGEYSQLETTEIQEIESLLSEVRQRFNHVTQLVYIVVGKRHHVRFFPRDGEGDRSGNCHPGLVVDTELAHSTYLDFYLQSHAGILGTSRPSHYVVLKNDPQWTADQLQDLAYSLCYVYAASTRSVSIPAPVYYADVRTYH</sequence>